<evidence type="ECO:0000259" key="3">
    <source>
        <dbReference type="Pfam" id="PF00396"/>
    </source>
</evidence>
<evidence type="ECO:0000313" key="4">
    <source>
        <dbReference type="EMBL" id="SNX37313.1"/>
    </source>
</evidence>
<feature type="domain" description="Granulins" evidence="3">
    <location>
        <begin position="31"/>
        <end position="62"/>
    </location>
</feature>
<organism evidence="4">
    <name type="scientific">Deinopis subrufa</name>
    <name type="common">Rufous net-casting spider</name>
    <dbReference type="NCBI Taxonomy" id="1905329"/>
    <lineage>
        <taxon>Eukaryota</taxon>
        <taxon>Metazoa</taxon>
        <taxon>Ecdysozoa</taxon>
        <taxon>Arthropoda</taxon>
        <taxon>Chelicerata</taxon>
        <taxon>Arachnida</taxon>
        <taxon>Araneae</taxon>
        <taxon>Araneomorphae</taxon>
        <taxon>Entelegynae</taxon>
        <taxon>Deinopoidea</taxon>
        <taxon>Deinopidae</taxon>
        <taxon>Deinopis</taxon>
    </lineage>
</organism>
<dbReference type="InterPro" id="IPR037277">
    <property type="entry name" value="Granulin_sf"/>
</dbReference>
<proteinExistence type="predicted"/>
<accession>A0A4Q8KCC2</accession>
<keyword evidence="2" id="KW-0732">Signal</keyword>
<feature type="chain" id="PRO_5020710098" evidence="2">
    <location>
        <begin position="19"/>
        <end position="128"/>
    </location>
</feature>
<sequence length="128" mass="13607">MKLLFLATALISVSLIVAEICPNGGYCDGACCKSWFHYRCCPHVNGVCCAGGFQCCPAGKSCVGWAFSTSVLASVPGPSGGWPRISSLKSPRIPKTNCPIPSFECSCLGVSRTNVMEDYYVFPLLEAV</sequence>
<reference evidence="4" key="1">
    <citation type="submission" date="2017-05" db="EMBL/GenBank/DDBJ databases">
        <authorList>
            <person name="QRISCLOUD D."/>
        </authorList>
    </citation>
    <scope>NUCLEOTIDE SEQUENCE</scope>
</reference>
<evidence type="ECO:0000256" key="2">
    <source>
        <dbReference type="SAM" id="SignalP"/>
    </source>
</evidence>
<dbReference type="EMBL" id="HAHH01000642">
    <property type="protein sequence ID" value="SNX37313.1"/>
    <property type="molecule type" value="Transcribed_RNA"/>
</dbReference>
<keyword evidence="1" id="KW-1015">Disulfide bond</keyword>
<dbReference type="AlphaFoldDB" id="A0A4Q8KCC2"/>
<feature type="signal peptide" evidence="2">
    <location>
        <begin position="1"/>
        <end position="18"/>
    </location>
</feature>
<dbReference type="Gene3D" id="2.10.25.160">
    <property type="entry name" value="Granulin"/>
    <property type="match status" value="1"/>
</dbReference>
<name>A0A4Q8KCC2_DEISU</name>
<dbReference type="InterPro" id="IPR000118">
    <property type="entry name" value="Granulin"/>
</dbReference>
<evidence type="ECO:0000256" key="1">
    <source>
        <dbReference type="ARBA" id="ARBA00023157"/>
    </source>
</evidence>
<reference evidence="4" key="2">
    <citation type="submission" date="2019-05" db="EMBL/GenBank/DDBJ databases">
        <title>Unravelling the molecular evolution of spider venoms.</title>
        <authorList>
            <person name="Pineda S."/>
        </authorList>
    </citation>
    <scope>NUCLEOTIDE SEQUENCE</scope>
</reference>
<protein>
    <submittedName>
        <fullName evidence="4">U50-Deinotoxin-Dsu1b_1</fullName>
    </submittedName>
</protein>
<dbReference type="Pfam" id="PF00396">
    <property type="entry name" value="Granulin"/>
    <property type="match status" value="1"/>
</dbReference>